<evidence type="ECO:0000256" key="13">
    <source>
        <dbReference type="SAM" id="SignalP"/>
    </source>
</evidence>
<keyword evidence="8 12" id="KW-0472">Membrane</keyword>
<feature type="region of interest" description="Disordered" evidence="11">
    <location>
        <begin position="803"/>
        <end position="823"/>
    </location>
</feature>
<evidence type="ECO:0000256" key="1">
    <source>
        <dbReference type="ARBA" id="ARBA00004251"/>
    </source>
</evidence>
<keyword evidence="16" id="KW-1185">Reference proteome</keyword>
<gene>
    <name evidence="15" type="ORF">HHI36_002072</name>
</gene>
<evidence type="ECO:0000313" key="15">
    <source>
        <dbReference type="EMBL" id="KAL3287602.1"/>
    </source>
</evidence>
<comment type="subcellular location">
    <subcellularLocation>
        <location evidence="1">Cell membrane</location>
        <topology evidence="1">Single-pass type I membrane protein</topology>
    </subcellularLocation>
</comment>
<feature type="domain" description="Generative cell specific-1/HAP2" evidence="14">
    <location>
        <begin position="81"/>
        <end position="162"/>
    </location>
</feature>
<comment type="caution">
    <text evidence="15">The sequence shown here is derived from an EMBL/GenBank/DDBJ whole genome shotgun (WGS) entry which is preliminary data.</text>
</comment>
<proteinExistence type="inferred from homology"/>
<dbReference type="InterPro" id="IPR018928">
    <property type="entry name" value="HAP2/GCS1_dom"/>
</dbReference>
<reference evidence="15 16" key="1">
    <citation type="journal article" date="2021" name="BMC Biol.">
        <title>Horizontally acquired antibacterial genes associated with adaptive radiation of ladybird beetles.</title>
        <authorList>
            <person name="Li H.S."/>
            <person name="Tang X.F."/>
            <person name="Huang Y.H."/>
            <person name="Xu Z.Y."/>
            <person name="Chen M.L."/>
            <person name="Du X.Y."/>
            <person name="Qiu B.Y."/>
            <person name="Chen P.T."/>
            <person name="Zhang W."/>
            <person name="Slipinski A."/>
            <person name="Escalona H.E."/>
            <person name="Waterhouse R.M."/>
            <person name="Zwick A."/>
            <person name="Pang H."/>
        </authorList>
    </citation>
    <scope>NUCLEOTIDE SEQUENCE [LARGE SCALE GENOMIC DNA]</scope>
    <source>
        <strain evidence="15">SYSU2018</strain>
    </source>
</reference>
<accession>A0ABD2P9C6</accession>
<comment type="similarity">
    <text evidence="2">Belongs to the HAP2/GCS1 family.</text>
</comment>
<name>A0ABD2P9C6_9CUCU</name>
<dbReference type="InterPro" id="IPR040326">
    <property type="entry name" value="HAP2/GCS1"/>
</dbReference>
<keyword evidence="9" id="KW-1015">Disulfide bond</keyword>
<feature type="domain" description="Generative cell specific-1/HAP2" evidence="14">
    <location>
        <begin position="307"/>
        <end position="617"/>
    </location>
</feature>
<keyword evidence="5 13" id="KW-0732">Signal</keyword>
<evidence type="ECO:0000256" key="8">
    <source>
        <dbReference type="ARBA" id="ARBA00023136"/>
    </source>
</evidence>
<sequence length="823" mass="95492">MSLVHCSIKVTTNIWFLLFPIISQFVDVSTIPCVQKVSNYEIRAVLVPCYPHHKHCRCDSAGAEKLQGFDGFVCEQGKMKNCIKKVVISLKLTNVGTTNRQPQYVIVDEVYDCQTDTNQKLLYPYVLKIKQEPLYQTYRLQYESCVRERCRAMESKKGKKKYKRPCISRRSTKIPWVQCDNHLTYTIQKLKRKAEEIDYDEDDDEGLWRRDKRYGDRRNLKGKQSNMFYYNHRNIDPRREKRILFRNSSKVLPFGVEGQKDILSSIEFPMKPFPSDSCDYFNNVISNKTPYGPTPSESCYQYCTLCNMRYYIYNVQEPVVKHHFSMEIFEKHKDINGFTQWNAITIGKPIYLGTYDTEVREKNESFIASYSSHEPPLRNFALSHDSIKLLIPQFPYLRGGAERFLVIPENMFIMKEDCFGSSGVHYGAREKYITECSSIKFPPKSFWCTDMELEKTGIRGNFFLKNFAKLPQTPLHNTTDSYQNLTFFYEGPHQSNINIEIKADFNIMLKPHASAVITEVYVDATNFEKTDLTVKVTNSGLVYAVFYVFLTDCPLDLPAGFSNIATASAVIPPQKQHVFAITVLFPLPKKKFHCSVDVKNYRHDVLAFRRIRFQRSDRCICIWHCCCTCLETDKGLKCHPLPIDHYNAAGFYGGLPMASKYIMSTSFVEEYVLLLFNLCLTMTILLLIMGIIKGLLGLFYPSIGRFGLEWYLGLPKSIVEYYESNLREIPMQYDKLGWPIHPDTKKRCRTTSLSTEFTINVVFFLLYPLILLHAIVIKICSPELTNEKSHSYKCQGNNESLKGYFVPPPPTKSFRKRCKRSRS</sequence>
<feature type="transmembrane region" description="Helical" evidence="12">
    <location>
        <begin position="671"/>
        <end position="696"/>
    </location>
</feature>
<protein>
    <recommendedName>
        <fullName evidence="14">Generative cell specific-1/HAP2 domain-containing protein</fullName>
    </recommendedName>
</protein>
<dbReference type="Proteomes" id="UP001516400">
    <property type="component" value="Unassembled WGS sequence"/>
</dbReference>
<evidence type="ECO:0000256" key="2">
    <source>
        <dbReference type="ARBA" id="ARBA00010929"/>
    </source>
</evidence>
<evidence type="ECO:0000259" key="14">
    <source>
        <dbReference type="Pfam" id="PF10699"/>
    </source>
</evidence>
<dbReference type="PANTHER" id="PTHR31764">
    <property type="entry name" value="PROTEIN HAPLESS 2"/>
    <property type="match status" value="1"/>
</dbReference>
<keyword evidence="10" id="KW-0278">Fertilization</keyword>
<keyword evidence="6 12" id="KW-1133">Transmembrane helix</keyword>
<dbReference type="GO" id="GO:0005886">
    <property type="term" value="C:plasma membrane"/>
    <property type="evidence" value="ECO:0007669"/>
    <property type="project" value="UniProtKB-SubCell"/>
</dbReference>
<dbReference type="Pfam" id="PF10699">
    <property type="entry name" value="HAP2-GCS1"/>
    <property type="match status" value="2"/>
</dbReference>
<evidence type="ECO:0000256" key="6">
    <source>
        <dbReference type="ARBA" id="ARBA00022989"/>
    </source>
</evidence>
<keyword evidence="4 12" id="KW-0812">Transmembrane</keyword>
<keyword evidence="7" id="KW-0446">Lipid-binding</keyword>
<dbReference type="EMBL" id="JABFTP020000185">
    <property type="protein sequence ID" value="KAL3287602.1"/>
    <property type="molecule type" value="Genomic_DNA"/>
</dbReference>
<dbReference type="AlphaFoldDB" id="A0ABD2P9C6"/>
<dbReference type="GO" id="GO:0008289">
    <property type="term" value="F:lipid binding"/>
    <property type="evidence" value="ECO:0007669"/>
    <property type="project" value="UniProtKB-KW"/>
</dbReference>
<evidence type="ECO:0000256" key="3">
    <source>
        <dbReference type="ARBA" id="ARBA00022475"/>
    </source>
</evidence>
<dbReference type="GO" id="GO:0007338">
    <property type="term" value="P:single fertilization"/>
    <property type="evidence" value="ECO:0007669"/>
    <property type="project" value="UniProtKB-KW"/>
</dbReference>
<feature type="compositionally biased region" description="Basic residues" evidence="11">
    <location>
        <begin position="813"/>
        <end position="823"/>
    </location>
</feature>
<evidence type="ECO:0000256" key="12">
    <source>
        <dbReference type="SAM" id="Phobius"/>
    </source>
</evidence>
<evidence type="ECO:0000256" key="5">
    <source>
        <dbReference type="ARBA" id="ARBA00022729"/>
    </source>
</evidence>
<feature type="signal peptide" evidence="13">
    <location>
        <begin position="1"/>
        <end position="30"/>
    </location>
</feature>
<evidence type="ECO:0000256" key="11">
    <source>
        <dbReference type="SAM" id="MobiDB-lite"/>
    </source>
</evidence>
<feature type="transmembrane region" description="Helical" evidence="12">
    <location>
        <begin position="757"/>
        <end position="776"/>
    </location>
</feature>
<organism evidence="15 16">
    <name type="scientific">Cryptolaemus montrouzieri</name>
    <dbReference type="NCBI Taxonomy" id="559131"/>
    <lineage>
        <taxon>Eukaryota</taxon>
        <taxon>Metazoa</taxon>
        <taxon>Ecdysozoa</taxon>
        <taxon>Arthropoda</taxon>
        <taxon>Hexapoda</taxon>
        <taxon>Insecta</taxon>
        <taxon>Pterygota</taxon>
        <taxon>Neoptera</taxon>
        <taxon>Endopterygota</taxon>
        <taxon>Coleoptera</taxon>
        <taxon>Polyphaga</taxon>
        <taxon>Cucujiformia</taxon>
        <taxon>Coccinelloidea</taxon>
        <taxon>Coccinellidae</taxon>
        <taxon>Scymninae</taxon>
        <taxon>Scymnini</taxon>
        <taxon>Cryptolaemus</taxon>
    </lineage>
</organism>
<feature type="chain" id="PRO_5044826216" description="Generative cell specific-1/HAP2 domain-containing protein" evidence="13">
    <location>
        <begin position="31"/>
        <end position="823"/>
    </location>
</feature>
<evidence type="ECO:0000313" key="16">
    <source>
        <dbReference type="Proteomes" id="UP001516400"/>
    </source>
</evidence>
<dbReference type="PANTHER" id="PTHR31764:SF0">
    <property type="entry name" value="GENERATIVE CELL SPECIFIC-1_HAP2 DOMAIN-CONTAINING PROTEIN"/>
    <property type="match status" value="1"/>
</dbReference>
<evidence type="ECO:0000256" key="4">
    <source>
        <dbReference type="ARBA" id="ARBA00022692"/>
    </source>
</evidence>
<evidence type="ECO:0000256" key="7">
    <source>
        <dbReference type="ARBA" id="ARBA00023121"/>
    </source>
</evidence>
<evidence type="ECO:0000256" key="10">
    <source>
        <dbReference type="ARBA" id="ARBA00023279"/>
    </source>
</evidence>
<evidence type="ECO:0000256" key="9">
    <source>
        <dbReference type="ARBA" id="ARBA00023157"/>
    </source>
</evidence>
<keyword evidence="3" id="KW-1003">Cell membrane</keyword>